<sequence length="100" mass="11409">MLRKPPKTVQSLLNDSPLARLQKKQSVQERLQALWSETVPADLHANSRCLSVQGQTLFVVARSGVWATRIRLMQTHIMAKFNQLPDTNVRSLDVKIRPHL</sequence>
<protein>
    <submittedName>
        <fullName evidence="1">DUF721 domain-containing protein</fullName>
    </submittedName>
</protein>
<proteinExistence type="predicted"/>
<gene>
    <name evidence="1" type="ORF">FM042_06125</name>
</gene>
<dbReference type="PANTHER" id="PTHR36456">
    <property type="entry name" value="UPF0232 PROTEIN SCO3875"/>
    <property type="match status" value="1"/>
</dbReference>
<keyword evidence="2" id="KW-1185">Reference proteome</keyword>
<dbReference type="RefSeq" id="WP_143235361.1">
    <property type="nucleotide sequence ID" value="NZ_VJWL01000001.1"/>
</dbReference>
<dbReference type="AlphaFoldDB" id="A0A552X743"/>
<name>A0A552X743_9GAMM</name>
<dbReference type="EMBL" id="VJWL01000001">
    <property type="protein sequence ID" value="TRW50403.1"/>
    <property type="molecule type" value="Genomic_DNA"/>
</dbReference>
<dbReference type="InterPro" id="IPR007922">
    <property type="entry name" value="DciA-like"/>
</dbReference>
<reference evidence="1 2" key="1">
    <citation type="submission" date="2019-07" db="EMBL/GenBank/DDBJ databases">
        <authorList>
            <person name="Yang M."/>
            <person name="Zhao D."/>
            <person name="Xiang H."/>
        </authorList>
    </citation>
    <scope>NUCLEOTIDE SEQUENCE [LARGE SCALE GENOMIC DNA]</scope>
    <source>
        <strain evidence="1 2">IM1326</strain>
    </source>
</reference>
<dbReference type="OrthoDB" id="6238287at2"/>
<evidence type="ECO:0000313" key="1">
    <source>
        <dbReference type="EMBL" id="TRW50403.1"/>
    </source>
</evidence>
<accession>A0A552X743</accession>
<dbReference type="PANTHER" id="PTHR36456:SF1">
    <property type="entry name" value="UPF0232 PROTEIN SCO3875"/>
    <property type="match status" value="1"/>
</dbReference>
<dbReference type="Pfam" id="PF05258">
    <property type="entry name" value="DciA"/>
    <property type="match status" value="1"/>
</dbReference>
<evidence type="ECO:0000313" key="2">
    <source>
        <dbReference type="Proteomes" id="UP000320359"/>
    </source>
</evidence>
<comment type="caution">
    <text evidence="1">The sequence shown here is derived from an EMBL/GenBank/DDBJ whole genome shotgun (WGS) entry which is preliminary data.</text>
</comment>
<organism evidence="1 2">
    <name type="scientific">Aliidiomarina halalkaliphila</name>
    <dbReference type="NCBI Taxonomy" id="2593535"/>
    <lineage>
        <taxon>Bacteria</taxon>
        <taxon>Pseudomonadati</taxon>
        <taxon>Pseudomonadota</taxon>
        <taxon>Gammaproteobacteria</taxon>
        <taxon>Alteromonadales</taxon>
        <taxon>Idiomarinaceae</taxon>
        <taxon>Aliidiomarina</taxon>
    </lineage>
</organism>
<dbReference type="Proteomes" id="UP000320359">
    <property type="component" value="Unassembled WGS sequence"/>
</dbReference>